<dbReference type="HOGENOM" id="CLU_449779_0_0_1"/>
<reference evidence="2 3" key="1">
    <citation type="journal article" date="2013" name="PLoS Genet.">
        <title>Genomic mechanisms accounting for the adaptation to parasitism in nematode-trapping fungi.</title>
        <authorList>
            <person name="Meerupati T."/>
            <person name="Andersson K.M."/>
            <person name="Friman E."/>
            <person name="Kumar D."/>
            <person name="Tunlid A."/>
            <person name="Ahren D."/>
        </authorList>
    </citation>
    <scope>NUCLEOTIDE SEQUENCE [LARGE SCALE GENOMIC DNA]</scope>
    <source>
        <strain evidence="2 3">CBS 200.50</strain>
    </source>
</reference>
<dbReference type="EMBL" id="AQGS01000256">
    <property type="protein sequence ID" value="EPS41118.1"/>
    <property type="molecule type" value="Genomic_DNA"/>
</dbReference>
<feature type="region of interest" description="Disordered" evidence="1">
    <location>
        <begin position="547"/>
        <end position="576"/>
    </location>
</feature>
<protein>
    <submittedName>
        <fullName evidence="2">Uncharacterized protein</fullName>
    </submittedName>
</protein>
<proteinExistence type="predicted"/>
<gene>
    <name evidence="2" type="ORF">H072_4999</name>
</gene>
<keyword evidence="3" id="KW-1185">Reference proteome</keyword>
<organism evidence="2 3">
    <name type="scientific">Dactylellina haptotyla (strain CBS 200.50)</name>
    <name type="common">Nematode-trapping fungus</name>
    <name type="synonym">Monacrosporium haptotylum</name>
    <dbReference type="NCBI Taxonomy" id="1284197"/>
    <lineage>
        <taxon>Eukaryota</taxon>
        <taxon>Fungi</taxon>
        <taxon>Dikarya</taxon>
        <taxon>Ascomycota</taxon>
        <taxon>Pezizomycotina</taxon>
        <taxon>Orbiliomycetes</taxon>
        <taxon>Orbiliales</taxon>
        <taxon>Orbiliaceae</taxon>
        <taxon>Dactylellina</taxon>
    </lineage>
</organism>
<dbReference type="OrthoDB" id="5339587at2759"/>
<dbReference type="Proteomes" id="UP000015100">
    <property type="component" value="Unassembled WGS sequence"/>
</dbReference>
<dbReference type="AlphaFoldDB" id="S8BNP8"/>
<reference evidence="3" key="2">
    <citation type="submission" date="2013-04" db="EMBL/GenBank/DDBJ databases">
        <title>Genomic mechanisms accounting for the adaptation to parasitism in nematode-trapping fungi.</title>
        <authorList>
            <person name="Ahren D.G."/>
        </authorList>
    </citation>
    <scope>NUCLEOTIDE SEQUENCE [LARGE SCALE GENOMIC DNA]</scope>
    <source>
        <strain evidence="3">CBS 200.50</strain>
    </source>
</reference>
<evidence type="ECO:0000256" key="1">
    <source>
        <dbReference type="SAM" id="MobiDB-lite"/>
    </source>
</evidence>
<name>S8BNP8_DACHA</name>
<evidence type="ECO:0000313" key="3">
    <source>
        <dbReference type="Proteomes" id="UP000015100"/>
    </source>
</evidence>
<accession>S8BNP8</accession>
<evidence type="ECO:0000313" key="2">
    <source>
        <dbReference type="EMBL" id="EPS41118.1"/>
    </source>
</evidence>
<sequence length="607" mass="68363">MIRKARLREVQALPLILVIISSILAETTAAWWERSFPGWEKDSGQNIVPDGPINTRYACRDTGAKKYSISPEAVTIYNPPGGLKVKAVAYYRESNCKDTKGKAPDFLVILNEYSSEGINIVDMKFEEFSSIGAPQSFREVDTMHYAKDIYAKTGSMPKLNSIYQWDSQGTLKGWVHAPAAIQNFKLEDVATAQELASIQADPIEIPKVLGEITDRVLSLDPSRGTRLLAYLGIGTKVQKDNRRKDVAKLKKKQKAVKQLDETGQVPDPVMESLTSEQKEEIIGPVEPPTTANKAVPSLRVEISVTRRAGVENLVETNNPNISPLADPLRKIYIARSNKLPLKPELPNESPVHVPTPHEIANRPINYEMMTAQCLLSDNPLLWCQRYLAAYQYHQRLARAAYNIVQTYRMLGPENPLNPANIVEHREIFSTIENAADLSVADMEQGGYGIDDSVLDHNLNTLFTFQIDPSKPGTAEFRDEQAYEELEQMQDGSQPSAEEQFAPWVNFMEPKSQRERQYLSRGSIMDNFAIDPYAPDAIRQEWNGYRDSEWARDPDDTDSGQNVWNGAPFEAQRSTPTVQPSIHNIENQVDEFEFDDFLQATVKKTKTD</sequence>
<comment type="caution">
    <text evidence="2">The sequence shown here is derived from an EMBL/GenBank/DDBJ whole genome shotgun (WGS) entry which is preliminary data.</text>
</comment>